<feature type="transmembrane region" description="Helical" evidence="6">
    <location>
        <begin position="131"/>
        <end position="148"/>
    </location>
</feature>
<evidence type="ECO:0000256" key="1">
    <source>
        <dbReference type="ARBA" id="ARBA00004141"/>
    </source>
</evidence>
<proteinExistence type="inferred from homology"/>
<evidence type="ECO:0000256" key="5">
    <source>
        <dbReference type="ARBA" id="ARBA00023136"/>
    </source>
</evidence>
<keyword evidence="3 6" id="KW-0812">Transmembrane</keyword>
<dbReference type="Proteomes" id="UP001632038">
    <property type="component" value="Unassembled WGS sequence"/>
</dbReference>
<keyword evidence="8" id="KW-1185">Reference proteome</keyword>
<comment type="caution">
    <text evidence="7">The sequence shown here is derived from an EMBL/GenBank/DDBJ whole genome shotgun (WGS) entry which is preliminary data.</text>
</comment>
<protein>
    <recommendedName>
        <fullName evidence="9">Protein RER1</fullName>
    </recommendedName>
</protein>
<gene>
    <name evidence="7" type="ORF">CASFOL_020553</name>
</gene>
<reference evidence="8" key="1">
    <citation type="journal article" date="2024" name="IScience">
        <title>Strigolactones Initiate the Formation of Haustorium-like Structures in Castilleja.</title>
        <authorList>
            <person name="Buerger M."/>
            <person name="Peterson D."/>
            <person name="Chory J."/>
        </authorList>
    </citation>
    <scope>NUCLEOTIDE SEQUENCE [LARGE SCALE GENOMIC DNA]</scope>
</reference>
<dbReference type="InterPro" id="IPR004932">
    <property type="entry name" value="Rer1"/>
</dbReference>
<dbReference type="GO" id="GO:0005737">
    <property type="term" value="C:cytoplasm"/>
    <property type="evidence" value="ECO:0007669"/>
    <property type="project" value="UniProtKB-ARBA"/>
</dbReference>
<name>A0ABD3D168_9LAMI</name>
<feature type="transmembrane region" description="Helical" evidence="6">
    <location>
        <begin position="48"/>
        <end position="68"/>
    </location>
</feature>
<evidence type="ECO:0000256" key="6">
    <source>
        <dbReference type="SAM" id="Phobius"/>
    </source>
</evidence>
<dbReference type="GO" id="GO:0016020">
    <property type="term" value="C:membrane"/>
    <property type="evidence" value="ECO:0007669"/>
    <property type="project" value="UniProtKB-SubCell"/>
</dbReference>
<keyword evidence="4 6" id="KW-1133">Transmembrane helix</keyword>
<accession>A0ABD3D168</accession>
<evidence type="ECO:0000313" key="8">
    <source>
        <dbReference type="Proteomes" id="UP001632038"/>
    </source>
</evidence>
<sequence>MVRLYAISNRFQHYSDKLNPQFRHRWISTFVLACFYAIRVYLHGCCFVTFFLGISLSSFTILFLSCIIDDDKPVSPEAPPILPIKETDELRPFVPFLNEFTFWIIVNMKLCVASSLTFIPKLNPDMPVYPYGYVLFVGWIFFTLMLVLDQRDSMKTYKYIPFYYGDKKRGEYKGK</sequence>
<evidence type="ECO:0000256" key="4">
    <source>
        <dbReference type="ARBA" id="ARBA00022989"/>
    </source>
</evidence>
<dbReference type="PANTHER" id="PTHR10743:SF17">
    <property type="entry name" value="PROTEIN RER1A"/>
    <property type="match status" value="1"/>
</dbReference>
<dbReference type="Pfam" id="PF03248">
    <property type="entry name" value="Rer1"/>
    <property type="match status" value="1"/>
</dbReference>
<dbReference type="EMBL" id="JAVIJP010000027">
    <property type="protein sequence ID" value="KAL3636006.1"/>
    <property type="molecule type" value="Genomic_DNA"/>
</dbReference>
<dbReference type="PANTHER" id="PTHR10743">
    <property type="entry name" value="PROTEIN RER1"/>
    <property type="match status" value="1"/>
</dbReference>
<evidence type="ECO:0000256" key="3">
    <source>
        <dbReference type="ARBA" id="ARBA00022692"/>
    </source>
</evidence>
<comment type="subcellular location">
    <subcellularLocation>
        <location evidence="1">Membrane</location>
        <topology evidence="1">Multi-pass membrane protein</topology>
    </subcellularLocation>
</comment>
<organism evidence="7 8">
    <name type="scientific">Castilleja foliolosa</name>
    <dbReference type="NCBI Taxonomy" id="1961234"/>
    <lineage>
        <taxon>Eukaryota</taxon>
        <taxon>Viridiplantae</taxon>
        <taxon>Streptophyta</taxon>
        <taxon>Embryophyta</taxon>
        <taxon>Tracheophyta</taxon>
        <taxon>Spermatophyta</taxon>
        <taxon>Magnoliopsida</taxon>
        <taxon>eudicotyledons</taxon>
        <taxon>Gunneridae</taxon>
        <taxon>Pentapetalae</taxon>
        <taxon>asterids</taxon>
        <taxon>lamiids</taxon>
        <taxon>Lamiales</taxon>
        <taxon>Orobanchaceae</taxon>
        <taxon>Pedicularideae</taxon>
        <taxon>Castillejinae</taxon>
        <taxon>Castilleja</taxon>
    </lineage>
</organism>
<dbReference type="AlphaFoldDB" id="A0ABD3D168"/>
<keyword evidence="5 6" id="KW-0472">Membrane</keyword>
<evidence type="ECO:0000313" key="7">
    <source>
        <dbReference type="EMBL" id="KAL3636006.1"/>
    </source>
</evidence>
<evidence type="ECO:0000256" key="2">
    <source>
        <dbReference type="ARBA" id="ARBA00006070"/>
    </source>
</evidence>
<comment type="similarity">
    <text evidence="2">Belongs to the RER1 family.</text>
</comment>
<evidence type="ECO:0008006" key="9">
    <source>
        <dbReference type="Google" id="ProtNLM"/>
    </source>
</evidence>